<organism evidence="1 2">
    <name type="scientific">Dermatophilus congolensis</name>
    <dbReference type="NCBI Taxonomy" id="1863"/>
    <lineage>
        <taxon>Bacteria</taxon>
        <taxon>Bacillati</taxon>
        <taxon>Actinomycetota</taxon>
        <taxon>Actinomycetes</taxon>
        <taxon>Micrococcales</taxon>
        <taxon>Dermatophilaceae</taxon>
        <taxon>Dermatophilus</taxon>
    </lineage>
</organism>
<evidence type="ECO:0000313" key="1">
    <source>
        <dbReference type="EMBL" id="STD15015.1"/>
    </source>
</evidence>
<proteinExistence type="predicted"/>
<dbReference type="AlphaFoldDB" id="A0AA46BQ95"/>
<accession>A0AA46BQ95</accession>
<dbReference type="Proteomes" id="UP000254118">
    <property type="component" value="Unassembled WGS sequence"/>
</dbReference>
<comment type="caution">
    <text evidence="1">The sequence shown here is derived from an EMBL/GenBank/DDBJ whole genome shotgun (WGS) entry which is preliminary data.</text>
</comment>
<name>A0AA46BQ95_9MICO</name>
<reference evidence="1 2" key="1">
    <citation type="submission" date="2018-06" db="EMBL/GenBank/DDBJ databases">
        <authorList>
            <consortium name="Pathogen Informatics"/>
            <person name="Doyle S."/>
        </authorList>
    </citation>
    <scope>NUCLEOTIDE SEQUENCE [LARGE SCALE GENOMIC DNA]</scope>
    <source>
        <strain evidence="1 2">NCTC7915</strain>
    </source>
</reference>
<gene>
    <name evidence="1" type="ORF">NCTC7915_02214</name>
</gene>
<protein>
    <submittedName>
        <fullName evidence="1">Uncharacterized protein</fullName>
    </submittedName>
</protein>
<evidence type="ECO:0000313" key="2">
    <source>
        <dbReference type="Proteomes" id="UP000254118"/>
    </source>
</evidence>
<dbReference type="EMBL" id="UFYA01000001">
    <property type="protein sequence ID" value="STD15015.1"/>
    <property type="molecule type" value="Genomic_DNA"/>
</dbReference>
<sequence length="80" mass="7748">MCGGRGGNEGGFVGWGEDGFEAVEVALGVENVLDGVWSDGAVVVGGVVGGFCGWCLGLVGAVKEVVGVGEGDPGCIGYVG</sequence>